<reference evidence="2" key="1">
    <citation type="journal article" date="2019" name="Int. J. Syst. Evol. Microbiol.">
        <title>The Global Catalogue of Microorganisms (GCM) 10K type strain sequencing project: providing services to taxonomists for standard genome sequencing and annotation.</title>
        <authorList>
            <consortium name="The Broad Institute Genomics Platform"/>
            <consortium name="The Broad Institute Genome Sequencing Center for Infectious Disease"/>
            <person name="Wu L."/>
            <person name="Ma J."/>
        </authorList>
    </citation>
    <scope>NUCLEOTIDE SEQUENCE [LARGE SCALE GENOMIC DNA]</scope>
    <source>
        <strain evidence="2">CCUG 54527</strain>
    </source>
</reference>
<evidence type="ECO:0000313" key="1">
    <source>
        <dbReference type="EMBL" id="MFC6038846.1"/>
    </source>
</evidence>
<name>A0ABW1L5W9_9BACL</name>
<accession>A0ABW1L5W9</accession>
<sequence length="44" mass="4768">MTQIQLKKHILPIAILSFLAIGGVAGTVVTLPFQKRQGIPIKAR</sequence>
<gene>
    <name evidence="1" type="ORF">ACFPYN_05180</name>
</gene>
<dbReference type="Proteomes" id="UP001596170">
    <property type="component" value="Unassembled WGS sequence"/>
</dbReference>
<keyword evidence="2" id="KW-1185">Reference proteome</keyword>
<proteinExistence type="predicted"/>
<comment type="caution">
    <text evidence="1">The sequence shown here is derived from an EMBL/GenBank/DDBJ whole genome shotgun (WGS) entry which is preliminary data.</text>
</comment>
<evidence type="ECO:0008006" key="3">
    <source>
        <dbReference type="Google" id="ProtNLM"/>
    </source>
</evidence>
<organism evidence="1 2">
    <name type="scientific">Paenisporosarcina macmurdoensis</name>
    <dbReference type="NCBI Taxonomy" id="212659"/>
    <lineage>
        <taxon>Bacteria</taxon>
        <taxon>Bacillati</taxon>
        <taxon>Bacillota</taxon>
        <taxon>Bacilli</taxon>
        <taxon>Bacillales</taxon>
        <taxon>Caryophanaceae</taxon>
        <taxon>Paenisporosarcina</taxon>
    </lineage>
</organism>
<protein>
    <recommendedName>
        <fullName evidence="3">YtxH domain-containing protein</fullName>
    </recommendedName>
</protein>
<evidence type="ECO:0000313" key="2">
    <source>
        <dbReference type="Proteomes" id="UP001596170"/>
    </source>
</evidence>
<dbReference type="EMBL" id="JBHSRI010000004">
    <property type="protein sequence ID" value="MFC6038846.1"/>
    <property type="molecule type" value="Genomic_DNA"/>
</dbReference>
<dbReference type="RefSeq" id="WP_377732947.1">
    <property type="nucleotide sequence ID" value="NZ_JBHSRI010000004.1"/>
</dbReference>